<evidence type="ECO:0000313" key="2">
    <source>
        <dbReference type="EMBL" id="SFB46005.1"/>
    </source>
</evidence>
<keyword evidence="2" id="KW-0808">Transferase</keyword>
<dbReference type="InterPro" id="IPR016181">
    <property type="entry name" value="Acyl_CoA_acyltransferase"/>
</dbReference>
<accession>A0A1I1B6K6</accession>
<dbReference type="PROSITE" id="PS51186">
    <property type="entry name" value="GNAT"/>
    <property type="match status" value="1"/>
</dbReference>
<dbReference type="Pfam" id="PF13302">
    <property type="entry name" value="Acetyltransf_3"/>
    <property type="match status" value="1"/>
</dbReference>
<evidence type="ECO:0000313" key="3">
    <source>
        <dbReference type="Proteomes" id="UP000243799"/>
    </source>
</evidence>
<dbReference type="EMBL" id="FOKG01000012">
    <property type="protein sequence ID" value="SFB46005.1"/>
    <property type="molecule type" value="Genomic_DNA"/>
</dbReference>
<dbReference type="PANTHER" id="PTHR43792">
    <property type="entry name" value="GNAT FAMILY, PUTATIVE (AFU_ORTHOLOGUE AFUA_3G00765)-RELATED-RELATED"/>
    <property type="match status" value="1"/>
</dbReference>
<dbReference type="InterPro" id="IPR051531">
    <property type="entry name" value="N-acetyltransferase"/>
</dbReference>
<dbReference type="AlphaFoldDB" id="A0A1I1B6K6"/>
<sequence length="246" mass="27777">MRSRRDPVSSGVVREGPACQVAVTLVSCACQRRGEIRLVTSGLSRHDRFVPYVLETARLTLRPLTVSDVDNLLELDADPEVMRYLSAGPGPTRHEIRDEVLPWMRGYDEREPGYGFWAAEATLEGDFLGWFELRPLPDREPGEAELGYRLRRSAWGKGYATEGAAALVWAGFTEFGVRRVLGETMTINARSRRVLEKIGLRFVRTFHESWHQPVEGAEHGDVQYALTGEEWASSHGPRPELRVWAT</sequence>
<dbReference type="Gene3D" id="3.40.630.30">
    <property type="match status" value="1"/>
</dbReference>
<feature type="domain" description="N-acetyltransferase" evidence="1">
    <location>
        <begin position="59"/>
        <end position="229"/>
    </location>
</feature>
<keyword evidence="3" id="KW-1185">Reference proteome</keyword>
<dbReference type="SUPFAM" id="SSF55729">
    <property type="entry name" value="Acyl-CoA N-acyltransferases (Nat)"/>
    <property type="match status" value="1"/>
</dbReference>
<protein>
    <submittedName>
        <fullName evidence="2">Protein N-acetyltransferase, RimJ/RimL family</fullName>
    </submittedName>
</protein>
<dbReference type="GO" id="GO:0016747">
    <property type="term" value="F:acyltransferase activity, transferring groups other than amino-acyl groups"/>
    <property type="evidence" value="ECO:0007669"/>
    <property type="project" value="InterPro"/>
</dbReference>
<evidence type="ECO:0000259" key="1">
    <source>
        <dbReference type="PROSITE" id="PS51186"/>
    </source>
</evidence>
<reference evidence="3" key="1">
    <citation type="submission" date="2016-10" db="EMBL/GenBank/DDBJ databases">
        <authorList>
            <person name="Varghese N."/>
            <person name="Submissions S."/>
        </authorList>
    </citation>
    <scope>NUCLEOTIDE SEQUENCE [LARGE SCALE GENOMIC DNA]</scope>
    <source>
        <strain evidence="3">CGMCC 4.3568</strain>
    </source>
</reference>
<dbReference type="PROSITE" id="PS51257">
    <property type="entry name" value="PROKAR_LIPOPROTEIN"/>
    <property type="match status" value="1"/>
</dbReference>
<dbReference type="STRING" id="490629.SAMN05216266_112133"/>
<name>A0A1I1B6K6_9PSEU</name>
<dbReference type="PANTHER" id="PTHR43792:SF16">
    <property type="entry name" value="N-ACETYLTRANSFERASE DOMAIN-CONTAINING PROTEIN"/>
    <property type="match status" value="1"/>
</dbReference>
<dbReference type="Proteomes" id="UP000243799">
    <property type="component" value="Unassembled WGS sequence"/>
</dbReference>
<organism evidence="2 3">
    <name type="scientific">Amycolatopsis marina</name>
    <dbReference type="NCBI Taxonomy" id="490629"/>
    <lineage>
        <taxon>Bacteria</taxon>
        <taxon>Bacillati</taxon>
        <taxon>Actinomycetota</taxon>
        <taxon>Actinomycetes</taxon>
        <taxon>Pseudonocardiales</taxon>
        <taxon>Pseudonocardiaceae</taxon>
        <taxon>Amycolatopsis</taxon>
    </lineage>
</organism>
<proteinExistence type="predicted"/>
<dbReference type="InterPro" id="IPR000182">
    <property type="entry name" value="GNAT_dom"/>
</dbReference>
<gene>
    <name evidence="2" type="ORF">SAMN05216266_112133</name>
</gene>